<dbReference type="InterPro" id="IPR017978">
    <property type="entry name" value="GPCR_3_C"/>
</dbReference>
<dbReference type="SUPFAM" id="SSF53850">
    <property type="entry name" value="Periplasmic binding protein-like II"/>
    <property type="match status" value="1"/>
</dbReference>
<feature type="transmembrane region" description="Helical" evidence="6">
    <location>
        <begin position="452"/>
        <end position="471"/>
    </location>
</feature>
<keyword evidence="3 6" id="KW-1133">Transmembrane helix</keyword>
<organism evidence="8 9">
    <name type="scientific">Anaeromyces robustus</name>
    <dbReference type="NCBI Taxonomy" id="1754192"/>
    <lineage>
        <taxon>Eukaryota</taxon>
        <taxon>Fungi</taxon>
        <taxon>Fungi incertae sedis</taxon>
        <taxon>Chytridiomycota</taxon>
        <taxon>Chytridiomycota incertae sedis</taxon>
        <taxon>Neocallimastigomycetes</taxon>
        <taxon>Neocallimastigales</taxon>
        <taxon>Neocallimastigaceae</taxon>
        <taxon>Anaeromyces</taxon>
    </lineage>
</organism>
<evidence type="ECO:0000256" key="4">
    <source>
        <dbReference type="ARBA" id="ARBA00023136"/>
    </source>
</evidence>
<dbReference type="Proteomes" id="UP000193944">
    <property type="component" value="Unassembled WGS sequence"/>
</dbReference>
<dbReference type="GO" id="GO:0016020">
    <property type="term" value="C:membrane"/>
    <property type="evidence" value="ECO:0007669"/>
    <property type="project" value="UniProtKB-SubCell"/>
</dbReference>
<feature type="transmembrane region" description="Helical" evidence="6">
    <location>
        <begin position="483"/>
        <end position="502"/>
    </location>
</feature>
<dbReference type="InterPro" id="IPR006059">
    <property type="entry name" value="SBP"/>
</dbReference>
<evidence type="ECO:0000256" key="2">
    <source>
        <dbReference type="ARBA" id="ARBA00022692"/>
    </source>
</evidence>
<feature type="transmembrane region" description="Helical" evidence="6">
    <location>
        <begin position="637"/>
        <end position="660"/>
    </location>
</feature>
<evidence type="ECO:0000313" key="8">
    <source>
        <dbReference type="EMBL" id="ORX78901.1"/>
    </source>
</evidence>
<feature type="transmembrane region" description="Helical" evidence="6">
    <location>
        <begin position="607"/>
        <end position="625"/>
    </location>
</feature>
<evidence type="ECO:0000256" key="3">
    <source>
        <dbReference type="ARBA" id="ARBA00022989"/>
    </source>
</evidence>
<proteinExistence type="predicted"/>
<keyword evidence="2 6" id="KW-0812">Transmembrane</keyword>
<feature type="domain" description="G-protein coupled receptors family 3 profile" evidence="7">
    <location>
        <begin position="412"/>
        <end position="653"/>
    </location>
</feature>
<dbReference type="GO" id="GO:0004930">
    <property type="term" value="F:G protein-coupled receptor activity"/>
    <property type="evidence" value="ECO:0007669"/>
    <property type="project" value="InterPro"/>
</dbReference>
<dbReference type="InterPro" id="IPR050490">
    <property type="entry name" value="Bact_solute-bd_prot1"/>
</dbReference>
<feature type="compositionally biased region" description="Low complexity" evidence="5">
    <location>
        <begin position="678"/>
        <end position="698"/>
    </location>
</feature>
<gene>
    <name evidence="8" type="ORF">BCR32DRAFT_294774</name>
</gene>
<keyword evidence="9" id="KW-1185">Reference proteome</keyword>
<evidence type="ECO:0000256" key="5">
    <source>
        <dbReference type="SAM" id="MobiDB-lite"/>
    </source>
</evidence>
<comment type="caution">
    <text evidence="8">The sequence shown here is derived from an EMBL/GenBank/DDBJ whole genome shotgun (WGS) entry which is preliminary data.</text>
</comment>
<evidence type="ECO:0000256" key="1">
    <source>
        <dbReference type="ARBA" id="ARBA00004141"/>
    </source>
</evidence>
<feature type="transmembrane region" description="Helical" evidence="6">
    <location>
        <begin position="6"/>
        <end position="28"/>
    </location>
</feature>
<accession>A0A1Y1WZB4</accession>
<feature type="transmembrane region" description="Helical" evidence="6">
    <location>
        <begin position="414"/>
        <end position="436"/>
    </location>
</feature>
<dbReference type="PANTHER" id="PTHR43649">
    <property type="entry name" value="ARABINOSE-BINDING PROTEIN-RELATED"/>
    <property type="match status" value="1"/>
</dbReference>
<feature type="transmembrane region" description="Helical" evidence="6">
    <location>
        <begin position="563"/>
        <end position="587"/>
    </location>
</feature>
<comment type="subcellular location">
    <subcellularLocation>
        <location evidence="1">Membrane</location>
        <topology evidence="1">Multi-pass membrane protein</topology>
    </subcellularLocation>
</comment>
<name>A0A1Y1WZB4_9FUNG</name>
<sequence>MRTLYNYLIIFLLYITFINSIKIHSIVFEVVNNGEYAMLTDDFNEFSKKNNLDITLELTVLTSANSTVLNNGGKTTIQSLLENKSKRYEIYFYSFSGGAQFSDHLLDLNDYISPDITNMYYSDIFNKTCIFDNKLIGFPINRIYSVLYSNIKLLEEYDKRIPKTWEELLDTTNYIVEEEKKKNNTSLLGLAGLYDQDTSGSVSVFELLSSYRKTVDSDYPNLKSQEAIDALEMYKKIYKIAHSGYDNIFGTIYAGKSLFIKYYAYENTYPLYKISELPGWKEGISSSNIGGIDVGINKYIDEDKKRVAAKVLEFFLSWEEQKKMVLNKYITTGIYELYSDNEVCSVIDCELYKNLQIFPRYHYERKDYNDYSEKFINYVFDYLNGEKTAVEVLDQINDLSVIHKITIDTEETSYGLILFIITLVLSLMIIGSSIFFNVEKFKPLFEFLPLDFWYVILIGLLCHLFSNYTEYGAIIPSKCRLKVFLYSVGFTLTFVPILYKLILNFPEQNSITKWITKKKYIFLLAFVLCDILLALISLSSPYKIKTIVPGDGKRYQECNANSFLLKTIVYLSIGYKLIIFVAIGFLSFIEWNMKETVFDVHTSVSTIYINILSAVMIIVLKFIKCDSFILYSILNKVFIFIIILSNFVILIGIRIIIGLFTKKDEDQFANIRKFKSGSLQSNSGISSQRSTTSSSSNSKQNKYQRIIGYHYRTKLRRISVGPLLSKMNPTAYTNSELGLPFYRRRG</sequence>
<evidence type="ECO:0000259" key="7">
    <source>
        <dbReference type="Pfam" id="PF00003"/>
    </source>
</evidence>
<dbReference type="AlphaFoldDB" id="A0A1Y1WZB4"/>
<evidence type="ECO:0000313" key="9">
    <source>
        <dbReference type="Proteomes" id="UP000193944"/>
    </source>
</evidence>
<reference evidence="8 9" key="1">
    <citation type="submission" date="2016-08" db="EMBL/GenBank/DDBJ databases">
        <title>A Parts List for Fungal Cellulosomes Revealed by Comparative Genomics.</title>
        <authorList>
            <consortium name="DOE Joint Genome Institute"/>
            <person name="Haitjema C.H."/>
            <person name="Gilmore S.P."/>
            <person name="Henske J.K."/>
            <person name="Solomon K.V."/>
            <person name="De Groot R."/>
            <person name="Kuo A."/>
            <person name="Mondo S.J."/>
            <person name="Salamov A.A."/>
            <person name="Labutti K."/>
            <person name="Zhao Z."/>
            <person name="Chiniquy J."/>
            <person name="Barry K."/>
            <person name="Brewer H.M."/>
            <person name="Purvine S.O."/>
            <person name="Wright A.T."/>
            <person name="Boxma B."/>
            <person name="Van Alen T."/>
            <person name="Hackstein J.H."/>
            <person name="Baker S.E."/>
            <person name="Grigoriev I.V."/>
            <person name="O'Malley M.A."/>
        </authorList>
    </citation>
    <scope>NUCLEOTIDE SEQUENCE [LARGE SCALE GENOMIC DNA]</scope>
    <source>
        <strain evidence="8 9">S4</strain>
    </source>
</reference>
<dbReference type="Pfam" id="PF00003">
    <property type="entry name" value="7tm_3"/>
    <property type="match status" value="1"/>
</dbReference>
<dbReference type="Pfam" id="PF13416">
    <property type="entry name" value="SBP_bac_8"/>
    <property type="match status" value="1"/>
</dbReference>
<evidence type="ECO:0000256" key="6">
    <source>
        <dbReference type="SAM" id="Phobius"/>
    </source>
</evidence>
<feature type="region of interest" description="Disordered" evidence="5">
    <location>
        <begin position="678"/>
        <end position="701"/>
    </location>
</feature>
<keyword evidence="4 6" id="KW-0472">Membrane</keyword>
<feature type="transmembrane region" description="Helical" evidence="6">
    <location>
        <begin position="522"/>
        <end position="542"/>
    </location>
</feature>
<protein>
    <submittedName>
        <fullName evidence="8">Periplasmic binding protein-like II</fullName>
    </submittedName>
</protein>
<dbReference type="Gene3D" id="3.40.190.10">
    <property type="entry name" value="Periplasmic binding protein-like II"/>
    <property type="match status" value="1"/>
</dbReference>
<dbReference type="InterPro" id="IPR018247">
    <property type="entry name" value="EF_Hand_1_Ca_BS"/>
</dbReference>
<dbReference type="PROSITE" id="PS00018">
    <property type="entry name" value="EF_HAND_1"/>
    <property type="match status" value="1"/>
</dbReference>
<dbReference type="EMBL" id="MCFG01000194">
    <property type="protein sequence ID" value="ORX78901.1"/>
    <property type="molecule type" value="Genomic_DNA"/>
</dbReference>
<dbReference type="OrthoDB" id="10559610at2759"/>
<reference evidence="8 9" key="2">
    <citation type="submission" date="2016-08" db="EMBL/GenBank/DDBJ databases">
        <title>Pervasive Adenine N6-methylation of Active Genes in Fungi.</title>
        <authorList>
            <consortium name="DOE Joint Genome Institute"/>
            <person name="Mondo S.J."/>
            <person name="Dannebaum R.O."/>
            <person name="Kuo R.C."/>
            <person name="Labutti K."/>
            <person name="Haridas S."/>
            <person name="Kuo A."/>
            <person name="Salamov A."/>
            <person name="Ahrendt S.R."/>
            <person name="Lipzen A."/>
            <person name="Sullivan W."/>
            <person name="Andreopoulos W.B."/>
            <person name="Clum A."/>
            <person name="Lindquist E."/>
            <person name="Daum C."/>
            <person name="Ramamoorthy G.K."/>
            <person name="Gryganskyi A."/>
            <person name="Culley D."/>
            <person name="Magnuson J.K."/>
            <person name="James T.Y."/>
            <person name="O'Malley M.A."/>
            <person name="Stajich J.E."/>
            <person name="Spatafora J.W."/>
            <person name="Visel A."/>
            <person name="Grigoriev I.V."/>
        </authorList>
    </citation>
    <scope>NUCLEOTIDE SEQUENCE [LARGE SCALE GENOMIC DNA]</scope>
    <source>
        <strain evidence="8 9">S4</strain>
    </source>
</reference>